<dbReference type="RefSeq" id="XP_064770735.1">
    <property type="nucleotide sequence ID" value="XM_064911571.1"/>
</dbReference>
<sequence>MGPPPERPPPLPARFFDLYSSAPRIGDDPELHDGRERGTPHQTGRWPTHVFVEWLPPADLADSLERILPADASSLLHSPYGAQLPLHVSLSPPLMLATDDKEPFLESLWEAIDDVSSFTITFTGLRWLTNTAGTREFLALAVTESQELIRLLEQTASVCRSMAYETFSQKNPQLHVSIAWRLPGNAREGSQEEVPVLAQELLDSLRADVDTVKVKIGRVIHRKSL</sequence>
<accession>A0ABR1FD80</accession>
<dbReference type="PANTHER" id="PTHR13522:SF3">
    <property type="entry name" value="U6 SNRNA PHOSPHODIESTERASE 1"/>
    <property type="match status" value="1"/>
</dbReference>
<feature type="region of interest" description="Disordered" evidence="7">
    <location>
        <begin position="24"/>
        <end position="43"/>
    </location>
</feature>
<evidence type="ECO:0000256" key="3">
    <source>
        <dbReference type="ARBA" id="ARBA00023239"/>
    </source>
</evidence>
<keyword evidence="9" id="KW-1185">Reference proteome</keyword>
<feature type="compositionally biased region" description="Basic and acidic residues" evidence="7">
    <location>
        <begin position="25"/>
        <end position="39"/>
    </location>
</feature>
<keyword evidence="3" id="KW-0456">Lyase</keyword>
<evidence type="ECO:0000256" key="1">
    <source>
        <dbReference type="ARBA" id="ARBA00022722"/>
    </source>
</evidence>
<comment type="caution">
    <text evidence="8">The sequence shown here is derived from an EMBL/GenBank/DDBJ whole genome shotgun (WGS) entry which is preliminary data.</text>
</comment>
<dbReference type="InterPro" id="IPR027521">
    <property type="entry name" value="Usb1"/>
</dbReference>
<dbReference type="Gene3D" id="3.90.1140.10">
    <property type="entry name" value="Cyclic phosphodiesterase"/>
    <property type="match status" value="1"/>
</dbReference>
<dbReference type="Pfam" id="PF09749">
    <property type="entry name" value="HVSL"/>
    <property type="match status" value="1"/>
</dbReference>
<reference evidence="8 9" key="1">
    <citation type="submission" date="2024-03" db="EMBL/GenBank/DDBJ databases">
        <title>Genome-scale model development and genomic sequencing of the oleaginous clade Lipomyces.</title>
        <authorList>
            <consortium name="Lawrence Berkeley National Laboratory"/>
            <person name="Czajka J.J."/>
            <person name="Han Y."/>
            <person name="Kim J."/>
            <person name="Mondo S.J."/>
            <person name="Hofstad B.A."/>
            <person name="Robles A."/>
            <person name="Haridas S."/>
            <person name="Riley R."/>
            <person name="LaButti K."/>
            <person name="Pangilinan J."/>
            <person name="Andreopoulos W."/>
            <person name="Lipzen A."/>
            <person name="Yan J."/>
            <person name="Wang M."/>
            <person name="Ng V."/>
            <person name="Grigoriev I.V."/>
            <person name="Spatafora J.W."/>
            <person name="Magnuson J.K."/>
            <person name="Baker S.E."/>
            <person name="Pomraning K.R."/>
        </authorList>
    </citation>
    <scope>NUCLEOTIDE SEQUENCE [LARGE SCALE GENOMIC DNA]</scope>
    <source>
        <strain evidence="8 9">Phaff 52-87</strain>
    </source>
</reference>
<evidence type="ECO:0000256" key="6">
    <source>
        <dbReference type="ARBA" id="ARBA00030030"/>
    </source>
</evidence>
<evidence type="ECO:0000256" key="5">
    <source>
        <dbReference type="ARBA" id="ARBA00029543"/>
    </source>
</evidence>
<dbReference type="EMBL" id="JBBJBU010000001">
    <property type="protein sequence ID" value="KAK7207702.1"/>
    <property type="molecule type" value="Genomic_DNA"/>
</dbReference>
<proteinExistence type="predicted"/>
<organism evidence="8 9">
    <name type="scientific">Myxozyma melibiosi</name>
    <dbReference type="NCBI Taxonomy" id="54550"/>
    <lineage>
        <taxon>Eukaryota</taxon>
        <taxon>Fungi</taxon>
        <taxon>Dikarya</taxon>
        <taxon>Ascomycota</taxon>
        <taxon>Saccharomycotina</taxon>
        <taxon>Lipomycetes</taxon>
        <taxon>Lipomycetales</taxon>
        <taxon>Lipomycetaceae</taxon>
        <taxon>Myxozyma</taxon>
    </lineage>
</organism>
<evidence type="ECO:0000313" key="8">
    <source>
        <dbReference type="EMBL" id="KAK7207702.1"/>
    </source>
</evidence>
<dbReference type="PANTHER" id="PTHR13522">
    <property type="entry name" value="U6 SNRNA PHOSPHODIESTERASE 1"/>
    <property type="match status" value="1"/>
</dbReference>
<dbReference type="SUPFAM" id="SSF55144">
    <property type="entry name" value="LigT-like"/>
    <property type="match status" value="1"/>
</dbReference>
<evidence type="ECO:0000256" key="2">
    <source>
        <dbReference type="ARBA" id="ARBA00022801"/>
    </source>
</evidence>
<keyword evidence="1" id="KW-0540">Nuclease</keyword>
<dbReference type="GeneID" id="90037083"/>
<keyword evidence="2" id="KW-0378">Hydrolase</keyword>
<name>A0ABR1FD80_9ASCO</name>
<gene>
    <name evidence="8" type="ORF">BZA70DRAFT_272018</name>
</gene>
<evidence type="ECO:0000313" key="9">
    <source>
        <dbReference type="Proteomes" id="UP001498771"/>
    </source>
</evidence>
<keyword evidence="4" id="KW-0539">Nucleus</keyword>
<evidence type="ECO:0000256" key="4">
    <source>
        <dbReference type="ARBA" id="ARBA00023242"/>
    </source>
</evidence>
<evidence type="ECO:0000256" key="7">
    <source>
        <dbReference type="SAM" id="MobiDB-lite"/>
    </source>
</evidence>
<dbReference type="Proteomes" id="UP001498771">
    <property type="component" value="Unassembled WGS sequence"/>
</dbReference>
<protein>
    <recommendedName>
        <fullName evidence="5">U6 snRNA phosphodiesterase 1</fullName>
    </recommendedName>
    <alternativeName>
        <fullName evidence="6">3'-5' RNA exonuclease USB1</fullName>
    </alternativeName>
</protein>
<dbReference type="InterPro" id="IPR009097">
    <property type="entry name" value="Cyclic_Pdiesterase"/>
</dbReference>